<dbReference type="InterPro" id="IPR000412">
    <property type="entry name" value="ABC_2_transport"/>
</dbReference>
<organism evidence="7 8">
    <name type="scientific">Kineothrix sedimenti</name>
    <dbReference type="NCBI Taxonomy" id="3123317"/>
    <lineage>
        <taxon>Bacteria</taxon>
        <taxon>Bacillati</taxon>
        <taxon>Bacillota</taxon>
        <taxon>Clostridia</taxon>
        <taxon>Lachnospirales</taxon>
        <taxon>Lachnospiraceae</taxon>
        <taxon>Kineothrix</taxon>
    </lineage>
</organism>
<feature type="transmembrane region" description="Helical" evidence="5">
    <location>
        <begin position="102"/>
        <end position="130"/>
    </location>
</feature>
<dbReference type="Proteomes" id="UP001451571">
    <property type="component" value="Chromosome"/>
</dbReference>
<evidence type="ECO:0000256" key="3">
    <source>
        <dbReference type="ARBA" id="ARBA00022989"/>
    </source>
</evidence>
<name>A0ABZ3EZF0_9FIRM</name>
<dbReference type="PROSITE" id="PS51012">
    <property type="entry name" value="ABC_TM2"/>
    <property type="match status" value="1"/>
</dbReference>
<comment type="subcellular location">
    <subcellularLocation>
        <location evidence="1">Membrane</location>
        <topology evidence="1">Multi-pass membrane protein</topology>
    </subcellularLocation>
</comment>
<dbReference type="PANTHER" id="PTHR43229:SF2">
    <property type="entry name" value="NODULATION PROTEIN J"/>
    <property type="match status" value="1"/>
</dbReference>
<gene>
    <name evidence="7" type="ORF">V6984_07875</name>
</gene>
<feature type="transmembrane region" description="Helical" evidence="5">
    <location>
        <begin position="257"/>
        <end position="279"/>
    </location>
</feature>
<keyword evidence="8" id="KW-1185">Reference proteome</keyword>
<dbReference type="Pfam" id="PF12698">
    <property type="entry name" value="ABC2_membrane_3"/>
    <property type="match status" value="1"/>
</dbReference>
<evidence type="ECO:0000256" key="4">
    <source>
        <dbReference type="ARBA" id="ARBA00023136"/>
    </source>
</evidence>
<evidence type="ECO:0000256" key="5">
    <source>
        <dbReference type="SAM" id="Phobius"/>
    </source>
</evidence>
<keyword evidence="2 5" id="KW-0812">Transmembrane</keyword>
<protein>
    <submittedName>
        <fullName evidence="7">ABC transporter permease</fullName>
    </submittedName>
</protein>
<evidence type="ECO:0000256" key="1">
    <source>
        <dbReference type="ARBA" id="ARBA00004141"/>
    </source>
</evidence>
<dbReference type="PANTHER" id="PTHR43229">
    <property type="entry name" value="NODULATION PROTEIN J"/>
    <property type="match status" value="1"/>
</dbReference>
<dbReference type="InterPro" id="IPR047817">
    <property type="entry name" value="ABC2_TM_bact-type"/>
</dbReference>
<proteinExistence type="predicted"/>
<feature type="domain" description="ABC transmembrane type-2" evidence="6">
    <location>
        <begin position="17"/>
        <end position="282"/>
    </location>
</feature>
<dbReference type="EMBL" id="CP146256">
    <property type="protein sequence ID" value="XAH75662.1"/>
    <property type="molecule type" value="Genomic_DNA"/>
</dbReference>
<evidence type="ECO:0000313" key="7">
    <source>
        <dbReference type="EMBL" id="XAH75662.1"/>
    </source>
</evidence>
<feature type="transmembrane region" description="Helical" evidence="5">
    <location>
        <begin position="17"/>
        <end position="38"/>
    </location>
</feature>
<keyword evidence="4 5" id="KW-0472">Membrane</keyword>
<dbReference type="InterPro" id="IPR013525">
    <property type="entry name" value="ABC2_TM"/>
</dbReference>
<accession>A0ABZ3EZF0</accession>
<keyword evidence="3 5" id="KW-1133">Transmembrane helix</keyword>
<sequence length="284" mass="31585">MIAFAARNLKLYFRDKAAVFFSMLAILIEIGLYVLFLGDVWTEEVSMFDGAREMMDNWVMAGVLATTGVTTSLVILGNIVIDKEYRKIKDFIAAPVKNSKLLMGYWLASYIIGMVMSLITLVIAQVYIVLDGGSLIKPEACLALILLLFITNLMSTALMLLFVMCFKTNSAFSAANTILGTLIGFLTGIYLPIGMYPEGVQWIIRLFPVSHAASLFRRIMMGDVMETSFEGIPADIVMDIKEQFGVVYKFGDEVMTFAGSMGFIIATTAVCYLLAFFLMRKKQK</sequence>
<evidence type="ECO:0000256" key="2">
    <source>
        <dbReference type="ARBA" id="ARBA00022692"/>
    </source>
</evidence>
<feature type="transmembrane region" description="Helical" evidence="5">
    <location>
        <begin position="58"/>
        <end position="81"/>
    </location>
</feature>
<dbReference type="InterPro" id="IPR051784">
    <property type="entry name" value="Nod_factor_ABC_transporter"/>
</dbReference>
<evidence type="ECO:0000259" key="6">
    <source>
        <dbReference type="PROSITE" id="PS51012"/>
    </source>
</evidence>
<feature type="transmembrane region" description="Helical" evidence="5">
    <location>
        <begin position="178"/>
        <end position="196"/>
    </location>
</feature>
<reference evidence="7 8" key="1">
    <citation type="submission" date="2024-02" db="EMBL/GenBank/DDBJ databases">
        <title>Bacterial strain from lacustrine sediment.</title>
        <authorList>
            <person name="Petit C."/>
            <person name="Fadhlaoui K."/>
        </authorList>
    </citation>
    <scope>NUCLEOTIDE SEQUENCE [LARGE SCALE GENOMIC DNA]</scope>
    <source>
        <strain evidence="7 8">IPX-CK</strain>
    </source>
</reference>
<feature type="transmembrane region" description="Helical" evidence="5">
    <location>
        <begin position="142"/>
        <end position="166"/>
    </location>
</feature>
<evidence type="ECO:0000313" key="8">
    <source>
        <dbReference type="Proteomes" id="UP001451571"/>
    </source>
</evidence>
<dbReference type="RefSeq" id="WP_342759229.1">
    <property type="nucleotide sequence ID" value="NZ_CP146256.1"/>
</dbReference>
<dbReference type="PIRSF" id="PIRSF006648">
    <property type="entry name" value="DrrB"/>
    <property type="match status" value="1"/>
</dbReference>